<protein>
    <recommendedName>
        <fullName evidence="3">ribonuclease H</fullName>
        <ecNumber evidence="3">3.1.26.4</ecNumber>
    </recommendedName>
</protein>
<evidence type="ECO:0000256" key="3">
    <source>
        <dbReference type="ARBA" id="ARBA00012180"/>
    </source>
</evidence>
<dbReference type="Proteomes" id="UP001431209">
    <property type="component" value="Unassembled WGS sequence"/>
</dbReference>
<dbReference type="Gene3D" id="3.30.420.10">
    <property type="entry name" value="Ribonuclease H-like superfamily/Ribonuclease H"/>
    <property type="match status" value="1"/>
</dbReference>
<organism evidence="9 10">
    <name type="scientific">Acrasis kona</name>
    <dbReference type="NCBI Taxonomy" id="1008807"/>
    <lineage>
        <taxon>Eukaryota</taxon>
        <taxon>Discoba</taxon>
        <taxon>Heterolobosea</taxon>
        <taxon>Tetramitia</taxon>
        <taxon>Eutetramitia</taxon>
        <taxon>Acrasidae</taxon>
        <taxon>Acrasis</taxon>
    </lineage>
</organism>
<comment type="catalytic activity">
    <reaction evidence="1">
        <text>Endonucleolytic cleavage to 5'-phosphomonoester.</text>
        <dbReference type="EC" id="3.1.26.4"/>
    </reaction>
</comment>
<dbReference type="EC" id="3.1.26.4" evidence="3"/>
<dbReference type="Pfam" id="PF00075">
    <property type="entry name" value="RNase_H"/>
    <property type="match status" value="1"/>
</dbReference>
<dbReference type="GO" id="GO:0043137">
    <property type="term" value="P:DNA replication, removal of RNA primer"/>
    <property type="evidence" value="ECO:0007669"/>
    <property type="project" value="TreeGrafter"/>
</dbReference>
<keyword evidence="6" id="KW-0255">Endonuclease</keyword>
<dbReference type="InterPro" id="IPR002156">
    <property type="entry name" value="RNaseH_domain"/>
</dbReference>
<keyword evidence="4" id="KW-0540">Nuclease</keyword>
<gene>
    <name evidence="9" type="ORF">AKO1_000111</name>
</gene>
<dbReference type="PANTHER" id="PTHR10642">
    <property type="entry name" value="RIBONUCLEASE H1"/>
    <property type="match status" value="1"/>
</dbReference>
<dbReference type="InterPro" id="IPR012337">
    <property type="entry name" value="RNaseH-like_sf"/>
</dbReference>
<dbReference type="GO" id="GO:0003676">
    <property type="term" value="F:nucleic acid binding"/>
    <property type="evidence" value="ECO:0007669"/>
    <property type="project" value="InterPro"/>
</dbReference>
<keyword evidence="10" id="KW-1185">Reference proteome</keyword>
<evidence type="ECO:0000256" key="7">
    <source>
        <dbReference type="ARBA" id="ARBA00022801"/>
    </source>
</evidence>
<evidence type="ECO:0000256" key="6">
    <source>
        <dbReference type="ARBA" id="ARBA00022759"/>
    </source>
</evidence>
<evidence type="ECO:0000313" key="9">
    <source>
        <dbReference type="EMBL" id="KAL0478420.1"/>
    </source>
</evidence>
<evidence type="ECO:0000259" key="8">
    <source>
        <dbReference type="PROSITE" id="PS50879"/>
    </source>
</evidence>
<evidence type="ECO:0000256" key="5">
    <source>
        <dbReference type="ARBA" id="ARBA00022723"/>
    </source>
</evidence>
<dbReference type="InterPro" id="IPR050092">
    <property type="entry name" value="RNase_H"/>
</dbReference>
<sequence length="234" mass="25891">MYSFGFQSLLLNTASREIGRHINPAKGHFSSVLNLWKGLDQLKTEQFTRCKQKIFVSKSFDATDQETLDPVTNTENVKSDINGSVNESTIVYTDGSCLDNGQPNARAGIGVFFGTNDPRNVSEILPGIATNNRAELSAAIRALEIIPHGDIEIRTDSNYLITGITIYIKKWKTNNFKTYSNKPVKNDDLFKKLDYLISSRTGAVKWTLIEAHSGDFGNTQADILAVEGSKLNPV</sequence>
<feature type="domain" description="RNase H type-1" evidence="8">
    <location>
        <begin position="85"/>
        <end position="230"/>
    </location>
</feature>
<comment type="caution">
    <text evidence="9">The sequence shown here is derived from an EMBL/GenBank/DDBJ whole genome shotgun (WGS) entry which is preliminary data.</text>
</comment>
<keyword evidence="7" id="KW-0378">Hydrolase</keyword>
<comment type="similarity">
    <text evidence="2">Belongs to the RNase H family.</text>
</comment>
<dbReference type="PANTHER" id="PTHR10642:SF26">
    <property type="entry name" value="RIBONUCLEASE H1"/>
    <property type="match status" value="1"/>
</dbReference>
<dbReference type="CDD" id="cd09280">
    <property type="entry name" value="RNase_HI_eukaryote_like"/>
    <property type="match status" value="1"/>
</dbReference>
<keyword evidence="5" id="KW-0479">Metal-binding</keyword>
<dbReference type="GO" id="GO:0004523">
    <property type="term" value="F:RNA-DNA hybrid ribonuclease activity"/>
    <property type="evidence" value="ECO:0007669"/>
    <property type="project" value="UniProtKB-EC"/>
</dbReference>
<name>A0AAW2YMV7_9EUKA</name>
<evidence type="ECO:0000256" key="2">
    <source>
        <dbReference type="ARBA" id="ARBA00005300"/>
    </source>
</evidence>
<accession>A0AAW2YMV7</accession>
<dbReference type="GO" id="GO:0046872">
    <property type="term" value="F:metal ion binding"/>
    <property type="evidence" value="ECO:0007669"/>
    <property type="project" value="UniProtKB-KW"/>
</dbReference>
<evidence type="ECO:0000313" key="10">
    <source>
        <dbReference type="Proteomes" id="UP001431209"/>
    </source>
</evidence>
<dbReference type="SUPFAM" id="SSF53098">
    <property type="entry name" value="Ribonuclease H-like"/>
    <property type="match status" value="1"/>
</dbReference>
<evidence type="ECO:0000256" key="1">
    <source>
        <dbReference type="ARBA" id="ARBA00000077"/>
    </source>
</evidence>
<dbReference type="EMBL" id="JAOPGA020000383">
    <property type="protein sequence ID" value="KAL0478420.1"/>
    <property type="molecule type" value="Genomic_DNA"/>
</dbReference>
<dbReference type="InterPro" id="IPR036397">
    <property type="entry name" value="RNaseH_sf"/>
</dbReference>
<reference evidence="9 10" key="1">
    <citation type="submission" date="2024-03" db="EMBL/GenBank/DDBJ databases">
        <title>The Acrasis kona genome and developmental transcriptomes reveal deep origins of eukaryotic multicellular pathways.</title>
        <authorList>
            <person name="Sheikh S."/>
            <person name="Fu C.-J."/>
            <person name="Brown M.W."/>
            <person name="Baldauf S.L."/>
        </authorList>
    </citation>
    <scope>NUCLEOTIDE SEQUENCE [LARGE SCALE GENOMIC DNA]</scope>
    <source>
        <strain evidence="9 10">ATCC MYA-3509</strain>
    </source>
</reference>
<evidence type="ECO:0000256" key="4">
    <source>
        <dbReference type="ARBA" id="ARBA00022722"/>
    </source>
</evidence>
<proteinExistence type="inferred from homology"/>
<dbReference type="PROSITE" id="PS50879">
    <property type="entry name" value="RNASE_H_1"/>
    <property type="match status" value="1"/>
</dbReference>
<dbReference type="AlphaFoldDB" id="A0AAW2YMV7"/>